<dbReference type="SMART" id="SM00020">
    <property type="entry name" value="Tryp_SPc"/>
    <property type="match status" value="1"/>
</dbReference>
<feature type="region of interest" description="Disordered" evidence="1">
    <location>
        <begin position="1"/>
        <end position="26"/>
    </location>
</feature>
<dbReference type="RefSeq" id="XP_017872863.1">
    <property type="nucleotide sequence ID" value="XM_018017374.1"/>
</dbReference>
<evidence type="ECO:0000256" key="1">
    <source>
        <dbReference type="SAM" id="MobiDB-lite"/>
    </source>
</evidence>
<feature type="non-terminal residue" evidence="4">
    <location>
        <position position="1"/>
    </location>
</feature>
<gene>
    <name evidence="4" type="primary">LOC108620473</name>
</gene>
<dbReference type="GeneID" id="108620473"/>
<sequence>IETLPADGDEDDLPACGTRHPSGAKSNLQAKSGEFLWMVAILLKPEHTYIGGGSLLAPHIALTAAHKDDSLAGERLLIRAGEWDLASDKETYPHIDRNVSEILIRGNHSKAANANNIALLVLELSLSHNPHISSICLPPATAHVDHANCIVTGWGQRSTADRQPVNVLKELTMPLVPRAECLQMLQAVRQRPVRLHASYLCAGGKKDIDACVGERQS</sequence>
<reference evidence="4" key="1">
    <citation type="submission" date="2025-08" db="UniProtKB">
        <authorList>
            <consortium name="RefSeq"/>
        </authorList>
    </citation>
    <scope>IDENTIFICATION</scope>
    <source>
        <tissue evidence="4">Whole organism</tissue>
    </source>
</reference>
<organism evidence="3 4">
    <name type="scientific">Drosophila arizonae</name>
    <name type="common">Fruit fly</name>
    <dbReference type="NCBI Taxonomy" id="7263"/>
    <lineage>
        <taxon>Eukaryota</taxon>
        <taxon>Metazoa</taxon>
        <taxon>Ecdysozoa</taxon>
        <taxon>Arthropoda</taxon>
        <taxon>Hexapoda</taxon>
        <taxon>Insecta</taxon>
        <taxon>Pterygota</taxon>
        <taxon>Neoptera</taxon>
        <taxon>Endopterygota</taxon>
        <taxon>Diptera</taxon>
        <taxon>Brachycera</taxon>
        <taxon>Muscomorpha</taxon>
        <taxon>Ephydroidea</taxon>
        <taxon>Drosophilidae</taxon>
        <taxon>Drosophila</taxon>
    </lineage>
</organism>
<accession>A0ABM1Q077</accession>
<keyword evidence="3" id="KW-1185">Reference proteome</keyword>
<protein>
    <submittedName>
        <fullName evidence="4">Vitamin K-dependent protein C-like</fullName>
    </submittedName>
</protein>
<dbReference type="InterPro" id="IPR001254">
    <property type="entry name" value="Trypsin_dom"/>
</dbReference>
<dbReference type="Proteomes" id="UP000694904">
    <property type="component" value="Unplaced"/>
</dbReference>
<evidence type="ECO:0000313" key="4">
    <source>
        <dbReference type="RefSeq" id="XP_017872863.1"/>
    </source>
</evidence>
<proteinExistence type="predicted"/>
<dbReference type="PANTHER" id="PTHR24258">
    <property type="entry name" value="SERINE PROTEASE-RELATED"/>
    <property type="match status" value="1"/>
</dbReference>
<dbReference type="PANTHER" id="PTHR24258:SF129">
    <property type="entry name" value="LP15124P-RELATED"/>
    <property type="match status" value="1"/>
</dbReference>
<dbReference type="InterPro" id="IPR043504">
    <property type="entry name" value="Peptidase_S1_PA_chymotrypsin"/>
</dbReference>
<name>A0ABM1Q077_DROAR</name>
<feature type="non-terminal residue" evidence="4">
    <location>
        <position position="217"/>
    </location>
</feature>
<feature type="domain" description="Peptidase S1" evidence="2">
    <location>
        <begin position="21"/>
        <end position="217"/>
    </location>
</feature>
<dbReference type="Pfam" id="PF00089">
    <property type="entry name" value="Trypsin"/>
    <property type="match status" value="1"/>
</dbReference>
<dbReference type="SUPFAM" id="SSF50494">
    <property type="entry name" value="Trypsin-like serine proteases"/>
    <property type="match status" value="1"/>
</dbReference>
<evidence type="ECO:0000313" key="3">
    <source>
        <dbReference type="Proteomes" id="UP000694904"/>
    </source>
</evidence>
<dbReference type="Gene3D" id="2.40.10.10">
    <property type="entry name" value="Trypsin-like serine proteases"/>
    <property type="match status" value="2"/>
</dbReference>
<evidence type="ECO:0000259" key="2">
    <source>
        <dbReference type="PROSITE" id="PS50240"/>
    </source>
</evidence>
<dbReference type="InterPro" id="IPR009003">
    <property type="entry name" value="Peptidase_S1_PA"/>
</dbReference>
<dbReference type="PROSITE" id="PS50240">
    <property type="entry name" value="TRYPSIN_DOM"/>
    <property type="match status" value="1"/>
</dbReference>